<evidence type="ECO:0000256" key="3">
    <source>
        <dbReference type="ARBA" id="ARBA00023163"/>
    </source>
</evidence>
<feature type="transmembrane region" description="Helical" evidence="4">
    <location>
        <begin position="125"/>
        <end position="151"/>
    </location>
</feature>
<dbReference type="RefSeq" id="WP_377354415.1">
    <property type="nucleotide sequence ID" value="NZ_JBHTLQ010000049.1"/>
</dbReference>
<dbReference type="PRINTS" id="PR00032">
    <property type="entry name" value="HTHARAC"/>
</dbReference>
<dbReference type="PANTHER" id="PTHR43280">
    <property type="entry name" value="ARAC-FAMILY TRANSCRIPTIONAL REGULATOR"/>
    <property type="match status" value="1"/>
</dbReference>
<dbReference type="Gene3D" id="1.10.10.60">
    <property type="entry name" value="Homeodomain-like"/>
    <property type="match status" value="1"/>
</dbReference>
<dbReference type="InterPro" id="IPR020449">
    <property type="entry name" value="Tscrpt_reg_AraC-type_HTH"/>
</dbReference>
<evidence type="ECO:0000313" key="7">
    <source>
        <dbReference type="Proteomes" id="UP001597216"/>
    </source>
</evidence>
<dbReference type="SUPFAM" id="SSF46689">
    <property type="entry name" value="Homeodomain-like"/>
    <property type="match status" value="1"/>
</dbReference>
<sequence length="354" mass="37152">MPTAATLNDLDLILRGGVAGLLILVAAILLRDHWGRTAARLGVLFALSGAAHAITGSPGVCGQVGPWTLPLVMLSTGGNVAFWLFASALFEDGFKPRPIHAVIWTVVVIVGSIQGLVLAPTGSPYAVYVAGALTLETLFFVGLASGQILAARAGDLVEPRRRLRLQVVATAAGYIALRALSDLSGVRQAFPAAASLIDALALALVAAVVALALLSLRGGEAMFGQVATPRPVSAPQDAEAAKALDHAMRIDRAYRQDGLTIGVLATQLSLTEHRLRRLINQDLGWRNFNAFLNSWRITEAKAALADPTQAEVPILTIALDAGFASLGPFNRAFKADTGLTPTEYRRAESGIGEA</sequence>
<feature type="transmembrane region" description="Helical" evidence="4">
    <location>
        <begin position="163"/>
        <end position="180"/>
    </location>
</feature>
<feature type="transmembrane region" description="Helical" evidence="4">
    <location>
        <begin position="101"/>
        <end position="119"/>
    </location>
</feature>
<dbReference type="InterPro" id="IPR009057">
    <property type="entry name" value="Homeodomain-like_sf"/>
</dbReference>
<keyword evidence="4" id="KW-1133">Transmembrane helix</keyword>
<dbReference type="PANTHER" id="PTHR43280:SF29">
    <property type="entry name" value="ARAC-FAMILY TRANSCRIPTIONAL REGULATOR"/>
    <property type="match status" value="1"/>
</dbReference>
<evidence type="ECO:0000313" key="6">
    <source>
        <dbReference type="EMBL" id="MFD1192252.1"/>
    </source>
</evidence>
<dbReference type="EMBL" id="JBHTLQ010000049">
    <property type="protein sequence ID" value="MFD1192252.1"/>
    <property type="molecule type" value="Genomic_DNA"/>
</dbReference>
<dbReference type="InterPro" id="IPR018060">
    <property type="entry name" value="HTH_AraC"/>
</dbReference>
<comment type="caution">
    <text evidence="6">The sequence shown here is derived from an EMBL/GenBank/DDBJ whole genome shotgun (WGS) entry which is preliminary data.</text>
</comment>
<dbReference type="PROSITE" id="PS00041">
    <property type="entry name" value="HTH_ARAC_FAMILY_1"/>
    <property type="match status" value="1"/>
</dbReference>
<feature type="domain" description="HTH araC/xylS-type" evidence="5">
    <location>
        <begin position="245"/>
        <end position="347"/>
    </location>
</feature>
<keyword evidence="3" id="KW-0804">Transcription</keyword>
<evidence type="ECO:0000256" key="4">
    <source>
        <dbReference type="SAM" id="Phobius"/>
    </source>
</evidence>
<reference evidence="7" key="1">
    <citation type="journal article" date="2019" name="Int. J. Syst. Evol. Microbiol.">
        <title>The Global Catalogue of Microorganisms (GCM) 10K type strain sequencing project: providing services to taxonomists for standard genome sequencing and annotation.</title>
        <authorList>
            <consortium name="The Broad Institute Genomics Platform"/>
            <consortium name="The Broad Institute Genome Sequencing Center for Infectious Disease"/>
            <person name="Wu L."/>
            <person name="Ma J."/>
        </authorList>
    </citation>
    <scope>NUCLEOTIDE SEQUENCE [LARGE SCALE GENOMIC DNA]</scope>
    <source>
        <strain evidence="7">CCUG 55074</strain>
    </source>
</reference>
<accession>A0ABW3T8C6</accession>
<evidence type="ECO:0000259" key="5">
    <source>
        <dbReference type="PROSITE" id="PS01124"/>
    </source>
</evidence>
<name>A0ABW3T8C6_9CAUL</name>
<keyword evidence="4" id="KW-0812">Transmembrane</keyword>
<keyword evidence="2" id="KW-0238">DNA-binding</keyword>
<feature type="transmembrane region" description="Helical" evidence="4">
    <location>
        <begin position="192"/>
        <end position="214"/>
    </location>
</feature>
<keyword evidence="4" id="KW-0472">Membrane</keyword>
<dbReference type="Pfam" id="PF12833">
    <property type="entry name" value="HTH_18"/>
    <property type="match status" value="1"/>
</dbReference>
<keyword evidence="7" id="KW-1185">Reference proteome</keyword>
<feature type="transmembrane region" description="Helical" evidence="4">
    <location>
        <begin position="12"/>
        <end position="30"/>
    </location>
</feature>
<evidence type="ECO:0000256" key="1">
    <source>
        <dbReference type="ARBA" id="ARBA00023015"/>
    </source>
</evidence>
<feature type="transmembrane region" description="Helical" evidence="4">
    <location>
        <begin position="67"/>
        <end position="89"/>
    </location>
</feature>
<feature type="transmembrane region" description="Helical" evidence="4">
    <location>
        <begin position="37"/>
        <end position="55"/>
    </location>
</feature>
<dbReference type="PROSITE" id="PS01124">
    <property type="entry name" value="HTH_ARAC_FAMILY_2"/>
    <property type="match status" value="1"/>
</dbReference>
<dbReference type="SMART" id="SM00342">
    <property type="entry name" value="HTH_ARAC"/>
    <property type="match status" value="1"/>
</dbReference>
<dbReference type="Proteomes" id="UP001597216">
    <property type="component" value="Unassembled WGS sequence"/>
</dbReference>
<keyword evidence="1" id="KW-0805">Transcription regulation</keyword>
<protein>
    <submittedName>
        <fullName evidence="6">Helix-turn-helix domain-containing protein</fullName>
    </submittedName>
</protein>
<evidence type="ECO:0000256" key="2">
    <source>
        <dbReference type="ARBA" id="ARBA00023125"/>
    </source>
</evidence>
<dbReference type="InterPro" id="IPR018062">
    <property type="entry name" value="HTH_AraC-typ_CS"/>
</dbReference>
<gene>
    <name evidence="6" type="ORF">ACFQ27_16815</name>
</gene>
<proteinExistence type="predicted"/>
<organism evidence="6 7">
    <name type="scientific">Phenylobacterium conjunctum</name>
    <dbReference type="NCBI Taxonomy" id="1298959"/>
    <lineage>
        <taxon>Bacteria</taxon>
        <taxon>Pseudomonadati</taxon>
        <taxon>Pseudomonadota</taxon>
        <taxon>Alphaproteobacteria</taxon>
        <taxon>Caulobacterales</taxon>
        <taxon>Caulobacteraceae</taxon>
        <taxon>Phenylobacterium</taxon>
    </lineage>
</organism>